<sequence>MSIIFSEVEGRLREIKSFTRPTADGRGSVTFRVFIIEMPFSRDSPIDAGKLLAVETIKRGYYLLLEVTDYFPQHYGMVSLDGTVPPELREEIMKRVEEKWESKEAWIEVFASPVGYVMKVDGDIEFRRGYIPPLLGSKVKLFTQETFERFVFYENGVSIGKLINENVELKLNIEKAIKYHIGVFAYTGSGKSNLTSVLIRKALSSIKDLKVIIVDVSMEYGILLLDQLLAYESRLITLDRLPNNQVDAGKRLLRTHVIPEELMDQREQLKTAFEKLFSQGKLRRLYIPPQGVTFLTYGMLIEMVRSQAEDKYVATAQKPFFLMLLHELDRLMRENKLSKDDIVDENVISSLNEIEMKARESGVKENATIFSFISAIKSYIELKPVESDEYDVENLAIELLDQDPLSPRLFIVETPNMDDARLVVSLLIDQVFLRRKRSFSSSPVILFVLDEAQEFIPFESRQKDYSEYSSLAVEKLLRHGRKYHLHALISTQRLAYLNTNVLQQIHTYFVSTLPRPYDRQLIAETFGISDSLIDRTLNFDIGQWLLVSFKAALKEDIPIMFYADNNINELRENLSKVLR</sequence>
<comment type="catalytic activity">
    <reaction evidence="2">
        <text>Couples ATP hydrolysis with the unwinding of duplex DNA by translocating in the 3'-5' direction.</text>
        <dbReference type="EC" id="5.6.2.4"/>
    </reaction>
</comment>
<reference evidence="6 7" key="1">
    <citation type="submission" date="2021-04" db="EMBL/GenBank/DDBJ databases">
        <title>Complete genome sequence of Stygiolobus sp. KN-1.</title>
        <authorList>
            <person name="Nakamura K."/>
            <person name="Sakai H."/>
            <person name="Kurosawa N."/>
        </authorList>
    </citation>
    <scope>NUCLEOTIDE SEQUENCE [LARGE SCALE GENOMIC DNA]</scope>
    <source>
        <strain evidence="6 7">KN-1</strain>
    </source>
</reference>
<evidence type="ECO:0000256" key="2">
    <source>
        <dbReference type="ARBA" id="ARBA00034617"/>
    </source>
</evidence>
<protein>
    <submittedName>
        <fullName evidence="6">ATPase</fullName>
    </submittedName>
</protein>
<dbReference type="GeneID" id="66163799"/>
<dbReference type="RefSeq" id="WP_225905652.1">
    <property type="nucleotide sequence ID" value="NZ_AP024597.1"/>
</dbReference>
<dbReference type="PANTHER" id="PTHR42957">
    <property type="entry name" value="HELICASE MJ1565-RELATED"/>
    <property type="match status" value="1"/>
</dbReference>
<dbReference type="GO" id="GO:0043139">
    <property type="term" value="F:5'-3' DNA helicase activity"/>
    <property type="evidence" value="ECO:0007669"/>
    <property type="project" value="UniProtKB-EC"/>
</dbReference>
<evidence type="ECO:0000256" key="3">
    <source>
        <dbReference type="ARBA" id="ARBA00048954"/>
    </source>
</evidence>
<feature type="domain" description="Helicase HerA central" evidence="5">
    <location>
        <begin position="158"/>
        <end position="396"/>
    </location>
</feature>
<comment type="catalytic activity">
    <reaction evidence="3">
        <text>ATP + H2O = ADP + phosphate + H(+)</text>
        <dbReference type="Rhea" id="RHEA:13065"/>
        <dbReference type="ChEBI" id="CHEBI:15377"/>
        <dbReference type="ChEBI" id="CHEBI:15378"/>
        <dbReference type="ChEBI" id="CHEBI:30616"/>
        <dbReference type="ChEBI" id="CHEBI:43474"/>
        <dbReference type="ChEBI" id="CHEBI:456216"/>
        <dbReference type="EC" id="5.6.2.3"/>
    </reaction>
</comment>
<evidence type="ECO:0000313" key="7">
    <source>
        <dbReference type="Proteomes" id="UP000825123"/>
    </source>
</evidence>
<dbReference type="Proteomes" id="UP000825123">
    <property type="component" value="Chromosome"/>
</dbReference>
<dbReference type="InterPro" id="IPR027417">
    <property type="entry name" value="P-loop_NTPase"/>
</dbReference>
<comment type="similarity">
    <text evidence="1">Belongs to the HerA family.</text>
</comment>
<dbReference type="Gene3D" id="3.40.50.300">
    <property type="entry name" value="P-loop containing nucleotide triphosphate hydrolases"/>
    <property type="match status" value="2"/>
</dbReference>
<dbReference type="Pfam" id="PF01935">
    <property type="entry name" value="DUF87"/>
    <property type="match status" value="1"/>
</dbReference>
<gene>
    <name evidence="6" type="ORF">KN1_20690</name>
</gene>
<dbReference type="SUPFAM" id="SSF52540">
    <property type="entry name" value="P-loop containing nucleoside triphosphate hydrolases"/>
    <property type="match status" value="1"/>
</dbReference>
<keyword evidence="7" id="KW-1185">Reference proteome</keyword>
<evidence type="ECO:0000313" key="6">
    <source>
        <dbReference type="EMBL" id="BCU70772.1"/>
    </source>
</evidence>
<evidence type="ECO:0000259" key="5">
    <source>
        <dbReference type="Pfam" id="PF01935"/>
    </source>
</evidence>
<comment type="catalytic activity">
    <reaction evidence="4">
        <text>ATP + H2O = ADP + phosphate + H(+)</text>
        <dbReference type="Rhea" id="RHEA:13065"/>
        <dbReference type="ChEBI" id="CHEBI:15377"/>
        <dbReference type="ChEBI" id="CHEBI:15378"/>
        <dbReference type="ChEBI" id="CHEBI:30616"/>
        <dbReference type="ChEBI" id="CHEBI:43474"/>
        <dbReference type="ChEBI" id="CHEBI:456216"/>
        <dbReference type="EC" id="5.6.2.4"/>
    </reaction>
</comment>
<evidence type="ECO:0000256" key="1">
    <source>
        <dbReference type="ARBA" id="ARBA00007816"/>
    </source>
</evidence>
<accession>A0A8D5ZK17</accession>
<dbReference type="PANTHER" id="PTHR42957:SF2">
    <property type="entry name" value="HELICASE HERA CENTRAL DOMAIN-CONTAINING PROTEIN"/>
    <property type="match status" value="1"/>
</dbReference>
<dbReference type="InterPro" id="IPR008571">
    <property type="entry name" value="HerA-like"/>
</dbReference>
<dbReference type="AlphaFoldDB" id="A0A8D5ZK17"/>
<dbReference type="EMBL" id="AP024597">
    <property type="protein sequence ID" value="BCU70772.1"/>
    <property type="molecule type" value="Genomic_DNA"/>
</dbReference>
<name>A0A8D5ZK17_9CREN</name>
<proteinExistence type="inferred from homology"/>
<evidence type="ECO:0000256" key="4">
    <source>
        <dbReference type="ARBA" id="ARBA00048988"/>
    </source>
</evidence>
<organism evidence="6 7">
    <name type="scientific">Stygiolobus caldivivus</name>
    <dbReference type="NCBI Taxonomy" id="2824673"/>
    <lineage>
        <taxon>Archaea</taxon>
        <taxon>Thermoproteota</taxon>
        <taxon>Thermoprotei</taxon>
        <taxon>Sulfolobales</taxon>
        <taxon>Sulfolobaceae</taxon>
        <taxon>Stygiolobus</taxon>
    </lineage>
</organism>
<dbReference type="KEGG" id="csty:KN1_20690"/>
<dbReference type="InterPro" id="IPR002789">
    <property type="entry name" value="HerA_central"/>
</dbReference>
<dbReference type="GO" id="GO:0043138">
    <property type="term" value="F:3'-5' DNA helicase activity"/>
    <property type="evidence" value="ECO:0007669"/>
    <property type="project" value="UniProtKB-EC"/>
</dbReference>